<reference evidence="2 3" key="1">
    <citation type="submission" date="2013-11" db="EMBL/GenBank/DDBJ databases">
        <title>Genome sequencing of Stegodyphus mimosarum.</title>
        <authorList>
            <person name="Bechsgaard J."/>
        </authorList>
    </citation>
    <scope>NUCLEOTIDE SEQUENCE [LARGE SCALE GENOMIC DNA]</scope>
</reference>
<dbReference type="EMBL" id="KK120051">
    <property type="protein sequence ID" value="KFM77412.1"/>
    <property type="molecule type" value="Genomic_DNA"/>
</dbReference>
<evidence type="ECO:0000256" key="1">
    <source>
        <dbReference type="SAM" id="MobiDB-lite"/>
    </source>
</evidence>
<dbReference type="AlphaFoldDB" id="A0A087UJ73"/>
<organism evidence="2 3">
    <name type="scientific">Stegodyphus mimosarum</name>
    <name type="common">African social velvet spider</name>
    <dbReference type="NCBI Taxonomy" id="407821"/>
    <lineage>
        <taxon>Eukaryota</taxon>
        <taxon>Metazoa</taxon>
        <taxon>Ecdysozoa</taxon>
        <taxon>Arthropoda</taxon>
        <taxon>Chelicerata</taxon>
        <taxon>Arachnida</taxon>
        <taxon>Araneae</taxon>
        <taxon>Araneomorphae</taxon>
        <taxon>Entelegynae</taxon>
        <taxon>Eresoidea</taxon>
        <taxon>Eresidae</taxon>
        <taxon>Stegodyphus</taxon>
    </lineage>
</organism>
<sequence>MTAETLRSPNSSSNDSTLLRFQAPIQNAVAPDARRPPYPAGPSIANTPTSSHKSKGQHT</sequence>
<accession>A0A087UJ73</accession>
<dbReference type="OrthoDB" id="5969565at2759"/>
<name>A0A087UJ73_STEMI</name>
<protein>
    <submittedName>
        <fullName evidence="2">Uncharacterized protein</fullName>
    </submittedName>
</protein>
<feature type="compositionally biased region" description="Polar residues" evidence="1">
    <location>
        <begin position="1"/>
        <end position="19"/>
    </location>
</feature>
<dbReference type="Proteomes" id="UP000054359">
    <property type="component" value="Unassembled WGS sequence"/>
</dbReference>
<feature type="non-terminal residue" evidence="2">
    <location>
        <position position="59"/>
    </location>
</feature>
<feature type="region of interest" description="Disordered" evidence="1">
    <location>
        <begin position="1"/>
        <end position="59"/>
    </location>
</feature>
<proteinExistence type="predicted"/>
<keyword evidence="3" id="KW-1185">Reference proteome</keyword>
<gene>
    <name evidence="2" type="ORF">X975_26195</name>
</gene>
<evidence type="ECO:0000313" key="3">
    <source>
        <dbReference type="Proteomes" id="UP000054359"/>
    </source>
</evidence>
<evidence type="ECO:0000313" key="2">
    <source>
        <dbReference type="EMBL" id="KFM77412.1"/>
    </source>
</evidence>